<feature type="domain" description="ZP" evidence="4">
    <location>
        <begin position="301"/>
        <end position="566"/>
    </location>
</feature>
<dbReference type="STRING" id="610380.E2C2K1"/>
<keyword evidence="2" id="KW-0732">Signal</keyword>
<protein>
    <recommendedName>
        <fullName evidence="7">ZP domain-containing protein</fullName>
    </recommendedName>
</protein>
<organism evidence="6">
    <name type="scientific">Harpegnathos saltator</name>
    <name type="common">Jerdon's jumping ant</name>
    <dbReference type="NCBI Taxonomy" id="610380"/>
    <lineage>
        <taxon>Eukaryota</taxon>
        <taxon>Metazoa</taxon>
        <taxon>Ecdysozoa</taxon>
        <taxon>Arthropoda</taxon>
        <taxon>Hexapoda</taxon>
        <taxon>Insecta</taxon>
        <taxon>Pterygota</taxon>
        <taxon>Neoptera</taxon>
        <taxon>Endopterygota</taxon>
        <taxon>Hymenoptera</taxon>
        <taxon>Apocrita</taxon>
        <taxon>Aculeata</taxon>
        <taxon>Formicoidea</taxon>
        <taxon>Formicidae</taxon>
        <taxon>Ponerinae</taxon>
        <taxon>Ponerini</taxon>
        <taxon>Harpegnathos</taxon>
    </lineage>
</organism>
<evidence type="ECO:0000259" key="3">
    <source>
        <dbReference type="PROSITE" id="PS50948"/>
    </source>
</evidence>
<dbReference type="FunCoup" id="E2C2K1">
    <property type="interactions" value="17"/>
</dbReference>
<evidence type="ECO:0000256" key="1">
    <source>
        <dbReference type="SAM" id="Phobius"/>
    </source>
</evidence>
<dbReference type="AlphaFoldDB" id="E2C2K1"/>
<accession>E2C2K1</accession>
<dbReference type="OrthoDB" id="6430118at2759"/>
<evidence type="ECO:0000313" key="6">
    <source>
        <dbReference type="Proteomes" id="UP000008237"/>
    </source>
</evidence>
<reference evidence="5 6" key="1">
    <citation type="journal article" date="2010" name="Science">
        <title>Genomic comparison of the ants Camponotus floridanus and Harpegnathos saltator.</title>
        <authorList>
            <person name="Bonasio R."/>
            <person name="Zhang G."/>
            <person name="Ye C."/>
            <person name="Mutti N.S."/>
            <person name="Fang X."/>
            <person name="Qin N."/>
            <person name="Donahue G."/>
            <person name="Yang P."/>
            <person name="Li Q."/>
            <person name="Li C."/>
            <person name="Zhang P."/>
            <person name="Huang Z."/>
            <person name="Berger S.L."/>
            <person name="Reinberg D."/>
            <person name="Wang J."/>
            <person name="Liebig J."/>
        </authorList>
    </citation>
    <scope>NUCLEOTIDE SEQUENCE [LARGE SCALE GENOMIC DNA]</scope>
    <source>
        <strain evidence="5 6">R22 G/1</strain>
    </source>
</reference>
<dbReference type="InParanoid" id="E2C2K1"/>
<dbReference type="InterPro" id="IPR001507">
    <property type="entry name" value="ZP_dom"/>
</dbReference>
<feature type="signal peptide" evidence="2">
    <location>
        <begin position="1"/>
        <end position="19"/>
    </location>
</feature>
<evidence type="ECO:0000256" key="2">
    <source>
        <dbReference type="SAM" id="SignalP"/>
    </source>
</evidence>
<dbReference type="PANTHER" id="PTHR47327:SF8">
    <property type="entry name" value="FI17836P1"/>
    <property type="match status" value="1"/>
</dbReference>
<evidence type="ECO:0000259" key="4">
    <source>
        <dbReference type="PROSITE" id="PS51034"/>
    </source>
</evidence>
<dbReference type="Proteomes" id="UP000008237">
    <property type="component" value="Unassembled WGS sequence"/>
</dbReference>
<keyword evidence="1" id="KW-0812">Transmembrane</keyword>
<evidence type="ECO:0000313" key="5">
    <source>
        <dbReference type="EMBL" id="EFN77857.1"/>
    </source>
</evidence>
<dbReference type="InterPro" id="IPR003609">
    <property type="entry name" value="Pan_app"/>
</dbReference>
<dbReference type="KEGG" id="hst:105189233"/>
<feature type="chain" id="PRO_5005672827" description="ZP domain-containing protein" evidence="2">
    <location>
        <begin position="20"/>
        <end position="711"/>
    </location>
</feature>
<dbReference type="PANTHER" id="PTHR47327">
    <property type="entry name" value="FI18240P1-RELATED"/>
    <property type="match status" value="1"/>
</dbReference>
<dbReference type="OMA" id="ARRVHWA"/>
<dbReference type="InterPro" id="IPR052774">
    <property type="entry name" value="Celegans_DevNeuronal_Protein"/>
</dbReference>
<dbReference type="PROSITE" id="PS50948">
    <property type="entry name" value="PAN"/>
    <property type="match status" value="1"/>
</dbReference>
<dbReference type="GO" id="GO:0009653">
    <property type="term" value="P:anatomical structure morphogenesis"/>
    <property type="evidence" value="ECO:0007669"/>
    <property type="project" value="TreeGrafter"/>
</dbReference>
<gene>
    <name evidence="5" type="ORF">EAI_11766</name>
</gene>
<keyword evidence="1" id="KW-0472">Membrane</keyword>
<dbReference type="EMBL" id="GL452135">
    <property type="protein sequence ID" value="EFN77857.1"/>
    <property type="molecule type" value="Genomic_DNA"/>
</dbReference>
<dbReference type="SMART" id="SM00473">
    <property type="entry name" value="PAN_AP"/>
    <property type="match status" value="1"/>
</dbReference>
<feature type="transmembrane region" description="Helical" evidence="1">
    <location>
        <begin position="639"/>
        <end position="664"/>
    </location>
</feature>
<dbReference type="SMART" id="SM00241">
    <property type="entry name" value="ZP"/>
    <property type="match status" value="1"/>
</dbReference>
<evidence type="ECO:0008006" key="7">
    <source>
        <dbReference type="Google" id="ProtNLM"/>
    </source>
</evidence>
<proteinExistence type="predicted"/>
<sequence>MLRSVGTIFICCLVARTGCVYNCRDQDTGWEKVSAAKPANSVESPLYRNDAVGNNGIVAPCFNRCKKQNCSAFVIDFARNICYSVQTNGEELVPEANATFFHKICVRAPASCKQERLWQVERTLGAILKDEHALVYNTSLRRSQCYEECLKAGDGCGSAQFRTSQPLSTNDSVGTCWLSRLERGTKPQAYGTSMYRDEYLQSQCHNISKRSYCSYAEFRNVTLPYSDVALPGLDDKRCEERCDRGMDGFICRAYTVDHNDRKKTVCQLHSDDTIALGVSSLIPMRNVIYKEREACIDLRVQCQDSIMMVILTTAEPFEGRMYVNGHAETCGVHGDGRKVTILKISLPSVEHLSGSDKMCGLTPAFSIDKQNRTHTLVWAIIVIQYNPIIQRLGDQSVKVGCSLDDCEVPEPRNVSVHSSFSFLDPNAGIPPIASTVVNVSSEVPIVTMRILNEENKDAIVTQLGQKLTLRIEIQPANGPYDIIAGHLVASSASGDSSYLLLDQVGCPTDPATFPALLKDPTDNRSLIATFTAFKFPDSQIVRFNVIVRFCFKECKPTVCRGGQISYGRRRRSTEETTVADEVTEMFKNLTPTDMPLQLSIVVQSPVITADYLVSRDNGIPDTLLIAGERSIDGLFCVDAGLALGLLIFWLIIQIALTVGCLLAVRRYKRMAVEAEEDRAEILARHLYGIHGGNFEIARRVRWADRTGSSIE</sequence>
<name>E2C2K1_HARSA</name>
<keyword evidence="6" id="KW-1185">Reference proteome</keyword>
<dbReference type="PROSITE" id="PS51034">
    <property type="entry name" value="ZP_2"/>
    <property type="match status" value="1"/>
</dbReference>
<keyword evidence="1" id="KW-1133">Transmembrane helix</keyword>
<feature type="domain" description="Apple" evidence="3">
    <location>
        <begin position="213"/>
        <end position="295"/>
    </location>
</feature>